<accession>A0ABQ1EZS8</accession>
<name>A0ABQ1EZS8_9BACL</name>
<protein>
    <submittedName>
        <fullName evidence="1">Uncharacterized protein</fullName>
    </submittedName>
</protein>
<sequence length="50" mass="5757">MPKGFETTGRVIMNIETARQMILNIEGKGLRTGLRDIVEVVYDQFTNDER</sequence>
<dbReference type="EMBL" id="BMHE01000026">
    <property type="protein sequence ID" value="GFZ93093.1"/>
    <property type="molecule type" value="Genomic_DNA"/>
</dbReference>
<reference evidence="2" key="1">
    <citation type="journal article" date="2019" name="Int. J. Syst. Evol. Microbiol.">
        <title>The Global Catalogue of Microorganisms (GCM) 10K type strain sequencing project: providing services to taxonomists for standard genome sequencing and annotation.</title>
        <authorList>
            <consortium name="The Broad Institute Genomics Platform"/>
            <consortium name="The Broad Institute Genome Sequencing Center for Infectious Disease"/>
            <person name="Wu L."/>
            <person name="Ma J."/>
        </authorList>
    </citation>
    <scope>NUCLEOTIDE SEQUENCE [LARGE SCALE GENOMIC DNA]</scope>
    <source>
        <strain evidence="2">CGMCC 1.15043</strain>
    </source>
</reference>
<keyword evidence="2" id="KW-1185">Reference proteome</keyword>
<proteinExistence type="predicted"/>
<evidence type="ECO:0000313" key="2">
    <source>
        <dbReference type="Proteomes" id="UP000615455"/>
    </source>
</evidence>
<evidence type="ECO:0000313" key="1">
    <source>
        <dbReference type="EMBL" id="GFZ93093.1"/>
    </source>
</evidence>
<dbReference type="Proteomes" id="UP000615455">
    <property type="component" value="Unassembled WGS sequence"/>
</dbReference>
<comment type="caution">
    <text evidence="1">The sequence shown here is derived from an EMBL/GenBank/DDBJ whole genome shotgun (WGS) entry which is preliminary data.</text>
</comment>
<organism evidence="1 2">
    <name type="scientific">Paenibacillus marchantiophytorum</name>
    <dbReference type="NCBI Taxonomy" id="1619310"/>
    <lineage>
        <taxon>Bacteria</taxon>
        <taxon>Bacillati</taxon>
        <taxon>Bacillota</taxon>
        <taxon>Bacilli</taxon>
        <taxon>Bacillales</taxon>
        <taxon>Paenibacillaceae</taxon>
        <taxon>Paenibacillus</taxon>
    </lineage>
</organism>
<gene>
    <name evidence="1" type="ORF">GCM10008018_44280</name>
</gene>